<dbReference type="RefSeq" id="WP_185444909.1">
    <property type="nucleotide sequence ID" value="NZ_CP043661.1"/>
</dbReference>
<evidence type="ECO:0000259" key="1">
    <source>
        <dbReference type="Pfam" id="PF07883"/>
    </source>
</evidence>
<dbReference type="EMBL" id="CP043661">
    <property type="protein sequence ID" value="QNE22500.1"/>
    <property type="molecule type" value="Genomic_DNA"/>
</dbReference>
<keyword evidence="3" id="KW-1185">Reference proteome</keyword>
<reference evidence="3" key="1">
    <citation type="submission" date="2019-09" db="EMBL/GenBank/DDBJ databases">
        <title>Antimicrobial potential of Antarctic Bacteria.</title>
        <authorList>
            <person name="Benaud N."/>
            <person name="Edwards R.J."/>
            <person name="Ferrari B.C."/>
        </authorList>
    </citation>
    <scope>NUCLEOTIDE SEQUENCE [LARGE SCALE GENOMIC DNA]</scope>
    <source>
        <strain evidence="3">SPB151</strain>
    </source>
</reference>
<dbReference type="InterPro" id="IPR011051">
    <property type="entry name" value="RmlC_Cupin_sf"/>
</dbReference>
<gene>
    <name evidence="2" type="ORF">F1D05_37120</name>
</gene>
<dbReference type="Proteomes" id="UP000515563">
    <property type="component" value="Chromosome"/>
</dbReference>
<accession>A0A7G6X8D5</accession>
<dbReference type="KEGG" id="kqi:F1D05_37120"/>
<dbReference type="InterPro" id="IPR014710">
    <property type="entry name" value="RmlC-like_jellyroll"/>
</dbReference>
<evidence type="ECO:0000313" key="3">
    <source>
        <dbReference type="Proteomes" id="UP000515563"/>
    </source>
</evidence>
<dbReference type="Pfam" id="PF07883">
    <property type="entry name" value="Cupin_2"/>
    <property type="match status" value="1"/>
</dbReference>
<dbReference type="PANTHER" id="PTHR36440:SF1">
    <property type="entry name" value="PUTATIVE (AFU_ORTHOLOGUE AFUA_8G07350)-RELATED"/>
    <property type="match status" value="1"/>
</dbReference>
<feature type="domain" description="Cupin type-2" evidence="1">
    <location>
        <begin position="55"/>
        <end position="107"/>
    </location>
</feature>
<organism evidence="2 3">
    <name type="scientific">Kribbella qitaiheensis</name>
    <dbReference type="NCBI Taxonomy" id="1544730"/>
    <lineage>
        <taxon>Bacteria</taxon>
        <taxon>Bacillati</taxon>
        <taxon>Actinomycetota</taxon>
        <taxon>Actinomycetes</taxon>
        <taxon>Propionibacteriales</taxon>
        <taxon>Kribbellaceae</taxon>
        <taxon>Kribbella</taxon>
    </lineage>
</organism>
<proteinExistence type="predicted"/>
<dbReference type="InterPro" id="IPR053146">
    <property type="entry name" value="QDO-like"/>
</dbReference>
<dbReference type="AlphaFoldDB" id="A0A7G6X8D5"/>
<dbReference type="SUPFAM" id="SSF51182">
    <property type="entry name" value="RmlC-like cupins"/>
    <property type="match status" value="1"/>
</dbReference>
<evidence type="ECO:0000313" key="2">
    <source>
        <dbReference type="EMBL" id="QNE22500.1"/>
    </source>
</evidence>
<sequence>MTDFGKLPGGLVPALLTAEEQDVVWFLGSLVRIRLGGDATGGQLAVVEHENERGFGTPVHTHHAADETFFVLDGELRVEVDGQISTAGAGSVAFLPRGLSHSILITSPQARYLTLHNPAGFEEFTRAVGTPRADMPPPDLQALKAIAAGYDIDIIGPPPRL</sequence>
<dbReference type="Gene3D" id="2.60.120.10">
    <property type="entry name" value="Jelly Rolls"/>
    <property type="match status" value="1"/>
</dbReference>
<dbReference type="InterPro" id="IPR013096">
    <property type="entry name" value="Cupin_2"/>
</dbReference>
<protein>
    <submittedName>
        <fullName evidence="2">Cupin domain-containing protein</fullName>
    </submittedName>
</protein>
<reference evidence="2 3" key="2">
    <citation type="journal article" date="2020" name="Microbiol. Resour. Announc.">
        <title>Antarctic desert soil bacteria exhibit high novel natural product potential, evaluated through long-read genome sequencing and comparative genomics.</title>
        <authorList>
            <person name="Benaud N."/>
            <person name="Edwards R.J."/>
            <person name="Amos T.G."/>
            <person name="D'Agostino P.M."/>
            <person name="Gutierrez-Chavez C."/>
            <person name="Montgomery K."/>
            <person name="Nicetic I."/>
            <person name="Ferrari B.C."/>
        </authorList>
    </citation>
    <scope>NUCLEOTIDE SEQUENCE [LARGE SCALE GENOMIC DNA]</scope>
    <source>
        <strain evidence="2 3">SPB151</strain>
    </source>
</reference>
<dbReference type="PANTHER" id="PTHR36440">
    <property type="entry name" value="PUTATIVE (AFU_ORTHOLOGUE AFUA_8G07350)-RELATED"/>
    <property type="match status" value="1"/>
</dbReference>
<name>A0A7G6X8D5_9ACTN</name>